<evidence type="ECO:0000313" key="5">
    <source>
        <dbReference type="Proteomes" id="UP000289216"/>
    </source>
</evidence>
<dbReference type="PIRSF" id="PIRSF002070">
    <property type="entry name" value="SSB"/>
    <property type="match status" value="1"/>
</dbReference>
<name>A0A4V1QXS7_9FUSO</name>
<comment type="caution">
    <text evidence="2">Lacks conserved residue(s) required for the propagation of feature annotation.</text>
</comment>
<dbReference type="CDD" id="cd04496">
    <property type="entry name" value="SSB_OBF"/>
    <property type="match status" value="1"/>
</dbReference>
<dbReference type="InterPro" id="IPR011344">
    <property type="entry name" value="ssDNA-bd"/>
</dbReference>
<comment type="caution">
    <text evidence="4">The sequence shown here is derived from an EMBL/GenBank/DDBJ whole genome shotgun (WGS) entry which is preliminary data.</text>
</comment>
<comment type="subunit">
    <text evidence="2">Homotetramer.</text>
</comment>
<protein>
    <recommendedName>
        <fullName evidence="2 3">Single-stranded DNA-binding protein</fullName>
        <shortName evidence="2">SSB</shortName>
    </recommendedName>
</protein>
<keyword evidence="1 2" id="KW-0238">DNA-binding</keyword>
<gene>
    <name evidence="4" type="ORF">EPT53_03165</name>
</gene>
<dbReference type="Proteomes" id="UP000289216">
    <property type="component" value="Unassembled WGS sequence"/>
</dbReference>
<evidence type="ECO:0000256" key="2">
    <source>
        <dbReference type="HAMAP-Rule" id="MF_00984"/>
    </source>
</evidence>
<dbReference type="HAMAP" id="MF_00984">
    <property type="entry name" value="SSB"/>
    <property type="match status" value="1"/>
</dbReference>
<dbReference type="RefSeq" id="WP_129490681.1">
    <property type="nucleotide sequence ID" value="NZ_SBAP01000006.1"/>
</dbReference>
<dbReference type="InterPro" id="IPR012340">
    <property type="entry name" value="NA-bd_OB-fold"/>
</dbReference>
<evidence type="ECO:0000256" key="1">
    <source>
        <dbReference type="ARBA" id="ARBA00023125"/>
    </source>
</evidence>
<dbReference type="PROSITE" id="PS50935">
    <property type="entry name" value="SSB"/>
    <property type="match status" value="1"/>
</dbReference>
<dbReference type="SUPFAM" id="SSF50249">
    <property type="entry name" value="Nucleic acid-binding proteins"/>
    <property type="match status" value="1"/>
</dbReference>
<dbReference type="Pfam" id="PF00436">
    <property type="entry name" value="SSB"/>
    <property type="match status" value="1"/>
</dbReference>
<reference evidence="4 5" key="1">
    <citation type="submission" date="2019-01" db="EMBL/GenBank/DDBJ databases">
        <title>Fusobacterium necrophorum Isolated From the Uterus of Dairy Cows.</title>
        <authorList>
            <person name="Francis A.M."/>
        </authorList>
    </citation>
    <scope>NUCLEOTIDE SEQUENCE [LARGE SCALE GENOMIC DNA]</scope>
    <source>
        <strain evidence="4 5">KG35</strain>
    </source>
</reference>
<dbReference type="GO" id="GO:0003697">
    <property type="term" value="F:single-stranded DNA binding"/>
    <property type="evidence" value="ECO:0007669"/>
    <property type="project" value="UniProtKB-UniRule"/>
</dbReference>
<sequence length="107" mass="12547">MNIIFLKGRFTKEPDLLEDKEKNAYIRFDLAVNRPYSEETDFFHCIAFKKKAEAIFQYLQKGSLVFIQGYQKTDIWEGKDGKKNYKNVVIVEKIDFLSSPSLLEKEG</sequence>
<proteinExistence type="inferred from homology"/>
<evidence type="ECO:0000313" key="4">
    <source>
        <dbReference type="EMBL" id="RXZ70696.1"/>
    </source>
</evidence>
<dbReference type="InterPro" id="IPR000424">
    <property type="entry name" value="Primosome_PriB/ssb"/>
</dbReference>
<dbReference type="AlphaFoldDB" id="A0A4V1QXS7"/>
<dbReference type="NCBIfam" id="TIGR00621">
    <property type="entry name" value="ssb"/>
    <property type="match status" value="1"/>
</dbReference>
<dbReference type="Gene3D" id="2.40.50.140">
    <property type="entry name" value="Nucleic acid-binding proteins"/>
    <property type="match status" value="1"/>
</dbReference>
<dbReference type="EMBL" id="SBAP01000006">
    <property type="protein sequence ID" value="RXZ70696.1"/>
    <property type="molecule type" value="Genomic_DNA"/>
</dbReference>
<dbReference type="GO" id="GO:0006260">
    <property type="term" value="P:DNA replication"/>
    <property type="evidence" value="ECO:0007669"/>
    <property type="project" value="InterPro"/>
</dbReference>
<evidence type="ECO:0000256" key="3">
    <source>
        <dbReference type="PIRNR" id="PIRNR002070"/>
    </source>
</evidence>
<accession>A0A4V1QXS7</accession>
<organism evidence="4 5">
    <name type="scientific">Fusobacterium necrophorum</name>
    <dbReference type="NCBI Taxonomy" id="859"/>
    <lineage>
        <taxon>Bacteria</taxon>
        <taxon>Fusobacteriati</taxon>
        <taxon>Fusobacteriota</taxon>
        <taxon>Fusobacteriia</taxon>
        <taxon>Fusobacteriales</taxon>
        <taxon>Fusobacteriaceae</taxon>
        <taxon>Fusobacterium</taxon>
    </lineage>
</organism>